<organism evidence="7 8">
    <name type="scientific">Candidatus Ruania gallistercoris</name>
    <dbReference type="NCBI Taxonomy" id="2838746"/>
    <lineage>
        <taxon>Bacteria</taxon>
        <taxon>Bacillati</taxon>
        <taxon>Actinomycetota</taxon>
        <taxon>Actinomycetes</taxon>
        <taxon>Micrococcales</taxon>
        <taxon>Ruaniaceae</taxon>
        <taxon>Ruania</taxon>
    </lineage>
</organism>
<dbReference type="PROSITE" id="PS50977">
    <property type="entry name" value="HTH_TETR_2"/>
    <property type="match status" value="1"/>
</dbReference>
<dbReference type="GO" id="GO:0003677">
    <property type="term" value="F:DNA binding"/>
    <property type="evidence" value="ECO:0007669"/>
    <property type="project" value="UniProtKB-UniRule"/>
</dbReference>
<dbReference type="InterPro" id="IPR004111">
    <property type="entry name" value="Repressor_TetR_C"/>
</dbReference>
<sequence>MNERDELPSQRIAAALREKITAGELRPGDRVPSTRQLVRDWGVAMATASRALALLQDEGLVVSRTGSGTVVRSPRNARAAPAPLTRNRILAMAVQIADREGLDAVSVRRLAGALKVAPMSLYRHVAGREELETLMVRAVFRSSPLPDPMPSGWRQRLETVYRLQWQLYRSHPWLPELTLVTRPPLAPEAMLHTEWTLEALAALSLDPPARMRTALALSALVQGLALGALHEVRAEQHSHLRNEDWWTTIEAEADHLLGRGDFPRLAELGEFPAHAFGLTGLDEAFELALRHHLDGLAARQRGPG</sequence>
<dbReference type="Proteomes" id="UP000824037">
    <property type="component" value="Unassembled WGS sequence"/>
</dbReference>
<evidence type="ECO:0000256" key="1">
    <source>
        <dbReference type="ARBA" id="ARBA00023015"/>
    </source>
</evidence>
<dbReference type="InterPro" id="IPR009057">
    <property type="entry name" value="Homeodomain-like_sf"/>
</dbReference>
<proteinExistence type="predicted"/>
<dbReference type="SMART" id="SM00345">
    <property type="entry name" value="HTH_GNTR"/>
    <property type="match status" value="1"/>
</dbReference>
<dbReference type="PANTHER" id="PTHR44846:SF17">
    <property type="entry name" value="GNTR-FAMILY TRANSCRIPTIONAL REGULATOR"/>
    <property type="match status" value="1"/>
</dbReference>
<evidence type="ECO:0000256" key="3">
    <source>
        <dbReference type="ARBA" id="ARBA00023163"/>
    </source>
</evidence>
<evidence type="ECO:0000259" key="5">
    <source>
        <dbReference type="PROSITE" id="PS50949"/>
    </source>
</evidence>
<dbReference type="SUPFAM" id="SSF48498">
    <property type="entry name" value="Tetracyclin repressor-like, C-terminal domain"/>
    <property type="match status" value="1"/>
</dbReference>
<dbReference type="SUPFAM" id="SSF46689">
    <property type="entry name" value="Homeodomain-like"/>
    <property type="match status" value="1"/>
</dbReference>
<feature type="domain" description="HTH gntR-type" evidence="5">
    <location>
        <begin position="6"/>
        <end position="74"/>
    </location>
</feature>
<dbReference type="InterPro" id="IPR036271">
    <property type="entry name" value="Tet_transcr_reg_TetR-rel_C_sf"/>
</dbReference>
<dbReference type="Gene3D" id="1.10.10.10">
    <property type="entry name" value="Winged helix-like DNA-binding domain superfamily/Winged helix DNA-binding domain"/>
    <property type="match status" value="1"/>
</dbReference>
<gene>
    <name evidence="7" type="ORF">H9815_19530</name>
</gene>
<dbReference type="Pfam" id="PF00392">
    <property type="entry name" value="GntR"/>
    <property type="match status" value="1"/>
</dbReference>
<feature type="DNA-binding region" description="H-T-H motif" evidence="4">
    <location>
        <begin position="106"/>
        <end position="125"/>
    </location>
</feature>
<keyword evidence="1" id="KW-0805">Transcription regulation</keyword>
<dbReference type="InterPro" id="IPR036388">
    <property type="entry name" value="WH-like_DNA-bd_sf"/>
</dbReference>
<dbReference type="SUPFAM" id="SSF46785">
    <property type="entry name" value="Winged helix' DNA-binding domain"/>
    <property type="match status" value="1"/>
</dbReference>
<reference evidence="7" key="1">
    <citation type="journal article" date="2021" name="PeerJ">
        <title>Extensive microbial diversity within the chicken gut microbiome revealed by metagenomics and culture.</title>
        <authorList>
            <person name="Gilroy R."/>
            <person name="Ravi A."/>
            <person name="Getino M."/>
            <person name="Pursley I."/>
            <person name="Horton D.L."/>
            <person name="Alikhan N.F."/>
            <person name="Baker D."/>
            <person name="Gharbi K."/>
            <person name="Hall N."/>
            <person name="Watson M."/>
            <person name="Adriaenssens E.M."/>
            <person name="Foster-Nyarko E."/>
            <person name="Jarju S."/>
            <person name="Secka A."/>
            <person name="Antonio M."/>
            <person name="Oren A."/>
            <person name="Chaudhuri R.R."/>
            <person name="La Ragione R."/>
            <person name="Hildebrand F."/>
            <person name="Pallen M.J."/>
        </authorList>
    </citation>
    <scope>NUCLEOTIDE SEQUENCE</scope>
    <source>
        <strain evidence="7">ChiGjej4B4-7305</strain>
    </source>
</reference>
<dbReference type="PANTHER" id="PTHR44846">
    <property type="entry name" value="MANNOSYL-D-GLYCERATE TRANSPORT/METABOLISM SYSTEM REPRESSOR MNGR-RELATED"/>
    <property type="match status" value="1"/>
</dbReference>
<keyword evidence="3" id="KW-0804">Transcription</keyword>
<dbReference type="Gene3D" id="1.10.357.10">
    <property type="entry name" value="Tetracycline Repressor, domain 2"/>
    <property type="match status" value="1"/>
</dbReference>
<evidence type="ECO:0000256" key="2">
    <source>
        <dbReference type="ARBA" id="ARBA00023125"/>
    </source>
</evidence>
<name>A0A9D2J615_9MICO</name>
<dbReference type="Pfam" id="PF02909">
    <property type="entry name" value="TetR_C_1"/>
    <property type="match status" value="1"/>
</dbReference>
<dbReference type="Gene3D" id="1.10.10.60">
    <property type="entry name" value="Homeodomain-like"/>
    <property type="match status" value="1"/>
</dbReference>
<evidence type="ECO:0000313" key="7">
    <source>
        <dbReference type="EMBL" id="HIZ37971.1"/>
    </source>
</evidence>
<dbReference type="InterPro" id="IPR000524">
    <property type="entry name" value="Tscrpt_reg_HTH_GntR"/>
</dbReference>
<dbReference type="GO" id="GO:0045892">
    <property type="term" value="P:negative regulation of DNA-templated transcription"/>
    <property type="evidence" value="ECO:0007669"/>
    <property type="project" value="InterPro"/>
</dbReference>
<evidence type="ECO:0000259" key="6">
    <source>
        <dbReference type="PROSITE" id="PS50977"/>
    </source>
</evidence>
<dbReference type="AlphaFoldDB" id="A0A9D2J615"/>
<dbReference type="CDD" id="cd07377">
    <property type="entry name" value="WHTH_GntR"/>
    <property type="match status" value="1"/>
</dbReference>
<dbReference type="GO" id="GO:0003700">
    <property type="term" value="F:DNA-binding transcription factor activity"/>
    <property type="evidence" value="ECO:0007669"/>
    <property type="project" value="InterPro"/>
</dbReference>
<keyword evidence="2 4" id="KW-0238">DNA-binding</keyword>
<accession>A0A9D2J615</accession>
<dbReference type="InterPro" id="IPR050679">
    <property type="entry name" value="Bact_HTH_transcr_reg"/>
</dbReference>
<comment type="caution">
    <text evidence="7">The sequence shown here is derived from an EMBL/GenBank/DDBJ whole genome shotgun (WGS) entry which is preliminary data.</text>
</comment>
<dbReference type="InterPro" id="IPR036390">
    <property type="entry name" value="WH_DNA-bd_sf"/>
</dbReference>
<dbReference type="PROSITE" id="PS50949">
    <property type="entry name" value="HTH_GNTR"/>
    <property type="match status" value="1"/>
</dbReference>
<evidence type="ECO:0000313" key="8">
    <source>
        <dbReference type="Proteomes" id="UP000824037"/>
    </source>
</evidence>
<feature type="domain" description="HTH tetR-type" evidence="6">
    <location>
        <begin position="83"/>
        <end position="143"/>
    </location>
</feature>
<dbReference type="InterPro" id="IPR001647">
    <property type="entry name" value="HTH_TetR"/>
</dbReference>
<dbReference type="EMBL" id="DXBY01000332">
    <property type="protein sequence ID" value="HIZ37971.1"/>
    <property type="molecule type" value="Genomic_DNA"/>
</dbReference>
<evidence type="ECO:0000256" key="4">
    <source>
        <dbReference type="PROSITE-ProRule" id="PRU00335"/>
    </source>
</evidence>
<reference evidence="7" key="2">
    <citation type="submission" date="2021-04" db="EMBL/GenBank/DDBJ databases">
        <authorList>
            <person name="Gilroy R."/>
        </authorList>
    </citation>
    <scope>NUCLEOTIDE SEQUENCE</scope>
    <source>
        <strain evidence="7">ChiGjej4B4-7305</strain>
    </source>
</reference>
<protein>
    <submittedName>
        <fullName evidence="7">GntR family transcriptional regulator</fullName>
    </submittedName>
</protein>